<dbReference type="Proteomes" id="UP000008068">
    <property type="component" value="Unassembled WGS sequence"/>
</dbReference>
<feature type="region of interest" description="Disordered" evidence="1">
    <location>
        <begin position="148"/>
        <end position="181"/>
    </location>
</feature>
<feature type="compositionally biased region" description="Acidic residues" evidence="1">
    <location>
        <begin position="156"/>
        <end position="166"/>
    </location>
</feature>
<reference evidence="3" key="1">
    <citation type="submission" date="2011-07" db="EMBL/GenBank/DDBJ databases">
        <authorList>
            <consortium name="Caenorhabditis brenneri Sequencing and Analysis Consortium"/>
            <person name="Wilson R.K."/>
        </authorList>
    </citation>
    <scope>NUCLEOTIDE SEQUENCE [LARGE SCALE GENOMIC DNA]</scope>
    <source>
        <strain evidence="3">PB2801</strain>
    </source>
</reference>
<accession>G0NF97</accession>
<organism evidence="3">
    <name type="scientific">Caenorhabditis brenneri</name>
    <name type="common">Nematode worm</name>
    <dbReference type="NCBI Taxonomy" id="135651"/>
    <lineage>
        <taxon>Eukaryota</taxon>
        <taxon>Metazoa</taxon>
        <taxon>Ecdysozoa</taxon>
        <taxon>Nematoda</taxon>
        <taxon>Chromadorea</taxon>
        <taxon>Rhabditida</taxon>
        <taxon>Rhabditina</taxon>
        <taxon>Rhabditomorpha</taxon>
        <taxon>Rhabditoidea</taxon>
        <taxon>Rhabditidae</taxon>
        <taxon>Peloderinae</taxon>
        <taxon>Caenorhabditis</taxon>
    </lineage>
</organism>
<proteinExistence type="predicted"/>
<sequence length="251" mass="27907">MANNTQTLYPLGNPQHGQALPMAISGIYGAAALNLPPGNNLGVIPFTYQHFQMNQNKDVDIMQYLNARNNNDNLMLTFRGQMNPPANFPVPNFPQVNILPPNMVPGNVMAFPNLYPGPHNNVIQNNAAPLIPQAPLLPVNPPVWENYDRNHVGPNADEEDMEDNDPDTPGIATPDSTDDESHWTAFDRAIKTRKLLKEALKSLHKADLIDKDAEILHICDLVEVKIKKIYDNLDELDDGDDQPLPNLQNQA</sequence>
<keyword evidence="3" id="KW-1185">Reference proteome</keyword>
<evidence type="ECO:0000256" key="1">
    <source>
        <dbReference type="SAM" id="MobiDB-lite"/>
    </source>
</evidence>
<dbReference type="InParanoid" id="G0NF97"/>
<dbReference type="EMBL" id="GL379875">
    <property type="protein sequence ID" value="EGT59200.1"/>
    <property type="molecule type" value="Genomic_DNA"/>
</dbReference>
<dbReference type="HOGENOM" id="CLU_1107918_0_0_1"/>
<evidence type="ECO:0000313" key="3">
    <source>
        <dbReference type="Proteomes" id="UP000008068"/>
    </source>
</evidence>
<dbReference type="AlphaFoldDB" id="G0NF97"/>
<protein>
    <submittedName>
        <fullName evidence="2">Uncharacterized protein</fullName>
    </submittedName>
</protein>
<dbReference type="eggNOG" id="ENOG502RDJT">
    <property type="taxonomic scope" value="Eukaryota"/>
</dbReference>
<name>G0NF97_CAEBE</name>
<gene>
    <name evidence="2" type="ORF">CAEBREN_08034</name>
</gene>
<evidence type="ECO:0000313" key="2">
    <source>
        <dbReference type="EMBL" id="EGT59200.1"/>
    </source>
</evidence>